<evidence type="ECO:0000313" key="1">
    <source>
        <dbReference type="EMBL" id="CCD27743.1"/>
    </source>
</evidence>
<name>H1ZZA3_STIAU</name>
<accession>H1ZZA3</accession>
<reference evidence="1" key="1">
    <citation type="submission" date="2011-08" db="EMBL/GenBank/DDBJ databases">
        <title>Completing the puzzle of aurachin biosynthesis in Stigmatella aurantiaca Sg a15.</title>
        <authorList>
            <person name="Pistorius D."/>
            <person name="Li Y."/>
            <person name="Sandmann A."/>
            <person name="Mueller R."/>
        </authorList>
    </citation>
    <scope>NUCLEOTIDE SEQUENCE</scope>
    <source>
        <strain evidence="1">Sg a15</strain>
    </source>
</reference>
<dbReference type="AlphaFoldDB" id="H1ZZA3"/>
<sequence length="616" mass="67450">MVVIHEEWGLREDSREEAPVVEKLPLGTRVKVQPSRPWEDAGWRRVMTLSGTRWTKLEGLTPFPLQGEVRYVWQEKLPVHSQPDPSAKIVETLKLGDDIHLLAAQVPGAAGYAGVIRQGALLGFADTSTLSAEKPTLENLLEHTRTHLKQGAFPQAMTLARAAQSLAGGPGRSGALVNALERAGTEPSSFQAELTFNDKARGAEPPRPGTQGWVIPSRVHLREGADIRDSILTVLSANTAVQVLGIQAPWAHVALVTKQTPWMAVDLGDFAELRSGKAVVTAFSKRGEQGRGYVPLSSLQAQRLSPAEQQAKALLMERGDARLELLKRAVALAEPGELTQVAPALIDEAFQEERYALAVAAALRLKDPGQGKGPSARQEWKIDTVTSLYGCTGHPLEARIEQVNFELGAEFPKPKGTTCAQVSGLESPCDVCLSDLSDYDTEAGQHVLRDKVGVDSLLNEHEEIITQHLKDSARLENLYAKPARMRVSVKPGTGAPSHPLFLFELPLEVDRYQDKALFTPSFREARMAEVLLPSASGEGHWEYWMSTLQWEDSVHGALFATDSRAAWKALQNFAQALKKHPQAFLERNESQGVVYALHLSRHCGKCPSRTKSAHGR</sequence>
<dbReference type="EMBL" id="HE580420">
    <property type="protein sequence ID" value="CCD27743.1"/>
    <property type="molecule type" value="Genomic_DNA"/>
</dbReference>
<organism evidence="1">
    <name type="scientific">Stigmatella aurantiaca</name>
    <dbReference type="NCBI Taxonomy" id="41"/>
    <lineage>
        <taxon>Bacteria</taxon>
        <taxon>Pseudomonadati</taxon>
        <taxon>Myxococcota</taxon>
        <taxon>Myxococcia</taxon>
        <taxon>Myxococcales</taxon>
        <taxon>Cystobacterineae</taxon>
        <taxon>Archangiaceae</taxon>
        <taxon>Stigmatella</taxon>
    </lineage>
</organism>
<proteinExistence type="predicted"/>
<protein>
    <submittedName>
        <fullName evidence="1">Uncharacterized protein</fullName>
    </submittedName>
</protein>